<organism evidence="4 5">
    <name type="scientific">Paracoccus sulfuroxidans</name>
    <dbReference type="NCBI Taxonomy" id="384678"/>
    <lineage>
        <taxon>Bacteria</taxon>
        <taxon>Pseudomonadati</taxon>
        <taxon>Pseudomonadota</taxon>
        <taxon>Alphaproteobacteria</taxon>
        <taxon>Rhodobacterales</taxon>
        <taxon>Paracoccaceae</taxon>
        <taxon>Paracoccus</taxon>
    </lineage>
</organism>
<keyword evidence="5" id="KW-1185">Reference proteome</keyword>
<feature type="compositionally biased region" description="Basic and acidic residues" evidence="2">
    <location>
        <begin position="808"/>
        <end position="844"/>
    </location>
</feature>
<evidence type="ECO:0000256" key="3">
    <source>
        <dbReference type="SAM" id="Phobius"/>
    </source>
</evidence>
<evidence type="ECO:0000256" key="2">
    <source>
        <dbReference type="SAM" id="MobiDB-lite"/>
    </source>
</evidence>
<feature type="region of interest" description="Disordered" evidence="2">
    <location>
        <begin position="548"/>
        <end position="570"/>
    </location>
</feature>
<dbReference type="AlphaFoldDB" id="A0A562NCL7"/>
<dbReference type="RefSeq" id="WP_242008285.1">
    <property type="nucleotide sequence ID" value="NZ_VLKU01000012.1"/>
</dbReference>
<keyword evidence="3" id="KW-1133">Transmembrane helix</keyword>
<feature type="coiled-coil region" evidence="1">
    <location>
        <begin position="501"/>
        <end position="548"/>
    </location>
</feature>
<feature type="compositionally biased region" description="Basic and acidic residues" evidence="2">
    <location>
        <begin position="630"/>
        <end position="640"/>
    </location>
</feature>
<keyword evidence="3" id="KW-0812">Transmembrane</keyword>
<gene>
    <name evidence="4" type="ORF">IQ24_03387</name>
</gene>
<feature type="region of interest" description="Disordered" evidence="2">
    <location>
        <begin position="630"/>
        <end position="844"/>
    </location>
</feature>
<keyword evidence="1" id="KW-0175">Coiled coil</keyword>
<proteinExistence type="predicted"/>
<feature type="compositionally biased region" description="Low complexity" evidence="2">
    <location>
        <begin position="642"/>
        <end position="659"/>
    </location>
</feature>
<name>A0A562NCL7_9RHOB</name>
<evidence type="ECO:0000313" key="5">
    <source>
        <dbReference type="Proteomes" id="UP000316225"/>
    </source>
</evidence>
<dbReference type="InterPro" id="IPR012683">
    <property type="entry name" value="CHP02302_TM"/>
</dbReference>
<evidence type="ECO:0000313" key="4">
    <source>
        <dbReference type="EMBL" id="TWI29915.1"/>
    </source>
</evidence>
<protein>
    <submittedName>
        <fullName evidence="4">Uncharacterized protein (TIGR02302 family)</fullName>
    </submittedName>
</protein>
<feature type="transmembrane region" description="Helical" evidence="3">
    <location>
        <begin position="160"/>
        <end position="177"/>
    </location>
</feature>
<comment type="caution">
    <text evidence="4">The sequence shown here is derived from an EMBL/GenBank/DDBJ whole genome shotgun (WGS) entry which is preliminary data.</text>
</comment>
<feature type="transmembrane region" description="Helical" evidence="3">
    <location>
        <begin position="66"/>
        <end position="88"/>
    </location>
</feature>
<reference evidence="4 5" key="1">
    <citation type="journal article" date="2015" name="Stand. Genomic Sci.">
        <title>Genomic Encyclopedia of Bacterial and Archaeal Type Strains, Phase III: the genomes of soil and plant-associated and newly described type strains.</title>
        <authorList>
            <person name="Whitman W.B."/>
            <person name="Woyke T."/>
            <person name="Klenk H.P."/>
            <person name="Zhou Y."/>
            <person name="Lilburn T.G."/>
            <person name="Beck B.J."/>
            <person name="De Vos P."/>
            <person name="Vandamme P."/>
            <person name="Eisen J.A."/>
            <person name="Garrity G."/>
            <person name="Hugenholtz P."/>
            <person name="Kyrpides N.C."/>
        </authorList>
    </citation>
    <scope>NUCLEOTIDE SEQUENCE [LARGE SCALE GENOMIC DNA]</scope>
    <source>
        <strain evidence="4 5">CGMCC 1.5364</strain>
    </source>
</reference>
<feature type="compositionally biased region" description="Basic and acidic residues" evidence="2">
    <location>
        <begin position="549"/>
        <end position="561"/>
    </location>
</feature>
<feature type="compositionally biased region" description="Basic and acidic residues" evidence="2">
    <location>
        <begin position="688"/>
        <end position="712"/>
    </location>
</feature>
<keyword evidence="3" id="KW-0472">Membrane</keyword>
<dbReference type="EMBL" id="VLKU01000012">
    <property type="protein sequence ID" value="TWI29915.1"/>
    <property type="molecule type" value="Genomic_DNA"/>
</dbReference>
<evidence type="ECO:0000256" key="1">
    <source>
        <dbReference type="SAM" id="Coils"/>
    </source>
</evidence>
<sequence>MVNPRNTGQDQAEGQALSARVARAIGLTHAGMWWEEIARRFWPLLVVAALVLAVFAFGLPDVLSRTGLLAVAGASGFALLVGLGLGLWRLRRPTAEAARDRVDAVLPGRPLSALRDQVALGGENAGSAALWRAHLDRMAEEAAKARAIAPDAGLSHRDPLALRLAGMTALAMVMLFAPSGQLGQGLTALGASFRPMPAPPPLVDEKGPSWEGWAEPPAYTRRPTIYLNALPAGEVLTLPQGARLSFRLYGQGAEISQTVGAPVPETDPLAPAFIAERDGVVEVAGRTFDIVVTPDALPVVAAGKAAERRADGKLSQDFIASDDNGIAAGEAVIALDLAAMDRRFGLEVAPEPRDPVRIDLPLPATGQRKEVRGRLSADLSRHPWANLPVVLTLNVQDGIDQKGASAPLKMILPGRRFFDPRAAALIEMRRDLLWSRENAGRNAMVLRAVSWQPDGTFDEAMTGKLQGAIRALEGGPLADKARDDMAEMLWEAAIALEDGGLADALERMQQAQERLSEAIRNGASPDEVQQLMDELRKATDAYTDMLAEQGKDPSERFDRSGQKGQQVTGDQIQQMMDEIQRLMNEGRMAEAQALLEQFNQMMQNLRVNDSPDANGAGRGRPSQRLAETLREQQRLSDDAMRQMQDQYGQWQQQDPQQGQELADRQRQLREDLGRQRGLLPGRGSEQGDEARRNLDEAGRAMEEAEQALRDGDTAGAMERQAQAIQDMRDGMRALGDMMANNDAPEGQEGRSQEGNQESGPDGPASDPRGQRGLAQPYDRKPDTDPLGRSTTGNGGQVTTGDPLADGADPSRRARDLQDEIRRRSGERERPRDERDYLGRLLDRF</sequence>
<feature type="transmembrane region" description="Helical" evidence="3">
    <location>
        <begin position="41"/>
        <end position="60"/>
    </location>
</feature>
<accession>A0A562NCL7</accession>
<feature type="compositionally biased region" description="Basic and acidic residues" evidence="2">
    <location>
        <begin position="661"/>
        <end position="674"/>
    </location>
</feature>
<dbReference type="Proteomes" id="UP000316225">
    <property type="component" value="Unassembled WGS sequence"/>
</dbReference>
<feature type="coiled-coil region" evidence="1">
    <location>
        <begin position="572"/>
        <end position="608"/>
    </location>
</feature>
<dbReference type="Pfam" id="PF13779">
    <property type="entry name" value="DUF4175"/>
    <property type="match status" value="1"/>
</dbReference>